<name>A0ABQ3N921_9BACI</name>
<dbReference type="InterPro" id="IPR017439">
    <property type="entry name" value="Amidohydrolase"/>
</dbReference>
<dbReference type="InterPro" id="IPR036264">
    <property type="entry name" value="Bact_exopeptidase_dim_dom"/>
</dbReference>
<sequence length="420" mass="46694">MRGRTNIMTTTTNMVNFFEESKKYEEQIIKDRRYLHQYPELGFDLPNTQKYIQQRLNEMGIDNKPCGIVPEEITKKYAKAGFGVQKNCTGVVATIGKGEPCILLRADMDALPIEEEVESEFKSKNPGKMHACGHDSHTAMLLGAAQMLKDHEDMLQGTVKLMFQPGEEWGYGSKLMIDDGLLQNPKVDAAFAIHIMPDQEAGTLSVHKGTISQAMDTYIVEIQGNGGHSSQPHKTIDANMIMNQLYTSLNLLYTREVDPTKNVTFSIGAMSGGTVTNIIPDKSVLQGNMRSYDQESRDHLCKRIPEMIDHIVKAWRGEYNIVDFHTPTTANDPAFIDEIMPALDSVMGKENVVDLGALSGSEDFSHISQAVPSAFVVLGTGKEGEPPVHNPRMHQNEAIFKYGAALHANVAMEWLKAQHK</sequence>
<dbReference type="SUPFAM" id="SSF53187">
    <property type="entry name" value="Zn-dependent exopeptidases"/>
    <property type="match status" value="1"/>
</dbReference>
<accession>A0ABQ3N921</accession>
<evidence type="ECO:0000313" key="3">
    <source>
        <dbReference type="Proteomes" id="UP000637074"/>
    </source>
</evidence>
<evidence type="ECO:0000313" key="2">
    <source>
        <dbReference type="EMBL" id="GHI00129.1"/>
    </source>
</evidence>
<protein>
    <submittedName>
        <fullName evidence="2">Peptidase</fullName>
    </submittedName>
</protein>
<reference evidence="2 3" key="1">
    <citation type="journal article" date="2022" name="Int. J. Syst. Evol. Microbiol.">
        <title>Neobacillus kokaensis sp. nov., isolated from soil.</title>
        <authorList>
            <person name="Yuki K."/>
            <person name="Matsubara H."/>
            <person name="Yamaguchi S."/>
        </authorList>
    </citation>
    <scope>NUCLEOTIDE SEQUENCE [LARGE SCALE GENOMIC DNA]</scope>
    <source>
        <strain evidence="2 3">LOB 377</strain>
    </source>
</reference>
<comment type="caution">
    <text evidence="2">The sequence shown here is derived from an EMBL/GenBank/DDBJ whole genome shotgun (WGS) entry which is preliminary data.</text>
</comment>
<dbReference type="RefSeq" id="WP_223282794.1">
    <property type="nucleotide sequence ID" value="NZ_BNDS01000018.1"/>
</dbReference>
<dbReference type="InterPro" id="IPR002933">
    <property type="entry name" value="Peptidase_M20"/>
</dbReference>
<evidence type="ECO:0000259" key="1">
    <source>
        <dbReference type="Pfam" id="PF07687"/>
    </source>
</evidence>
<gene>
    <name evidence="2" type="ORF">AM1BK_36710</name>
</gene>
<dbReference type="Proteomes" id="UP000637074">
    <property type="component" value="Unassembled WGS sequence"/>
</dbReference>
<dbReference type="CDD" id="cd03886">
    <property type="entry name" value="M20_Acy1"/>
    <property type="match status" value="1"/>
</dbReference>
<dbReference type="SUPFAM" id="SSF55031">
    <property type="entry name" value="Bacterial exopeptidase dimerisation domain"/>
    <property type="match status" value="1"/>
</dbReference>
<keyword evidence="3" id="KW-1185">Reference proteome</keyword>
<dbReference type="PIRSF" id="PIRSF005962">
    <property type="entry name" value="Pept_M20D_amidohydro"/>
    <property type="match status" value="1"/>
</dbReference>
<dbReference type="EMBL" id="BNDS01000018">
    <property type="protein sequence ID" value="GHI00129.1"/>
    <property type="molecule type" value="Genomic_DNA"/>
</dbReference>
<dbReference type="PANTHER" id="PTHR11014:SF63">
    <property type="entry name" value="METALLOPEPTIDASE, PUTATIVE (AFU_ORTHOLOGUE AFUA_6G09600)-RELATED"/>
    <property type="match status" value="1"/>
</dbReference>
<dbReference type="Pfam" id="PF01546">
    <property type="entry name" value="Peptidase_M20"/>
    <property type="match status" value="1"/>
</dbReference>
<proteinExistence type="predicted"/>
<dbReference type="Gene3D" id="3.40.630.10">
    <property type="entry name" value="Zn peptidases"/>
    <property type="match status" value="1"/>
</dbReference>
<dbReference type="PANTHER" id="PTHR11014">
    <property type="entry name" value="PEPTIDASE M20 FAMILY MEMBER"/>
    <property type="match status" value="1"/>
</dbReference>
<dbReference type="NCBIfam" id="TIGR01891">
    <property type="entry name" value="amidohydrolases"/>
    <property type="match status" value="1"/>
</dbReference>
<organism evidence="2 3">
    <name type="scientific">Neobacillus kokaensis</name>
    <dbReference type="NCBI Taxonomy" id="2759023"/>
    <lineage>
        <taxon>Bacteria</taxon>
        <taxon>Bacillati</taxon>
        <taxon>Bacillota</taxon>
        <taxon>Bacilli</taxon>
        <taxon>Bacillales</taxon>
        <taxon>Bacillaceae</taxon>
        <taxon>Neobacillus</taxon>
    </lineage>
</organism>
<dbReference type="Pfam" id="PF07687">
    <property type="entry name" value="M20_dimer"/>
    <property type="match status" value="1"/>
</dbReference>
<feature type="domain" description="Peptidase M20 dimerisation" evidence="1">
    <location>
        <begin position="217"/>
        <end position="313"/>
    </location>
</feature>
<dbReference type="InterPro" id="IPR011650">
    <property type="entry name" value="Peptidase_M20_dimer"/>
</dbReference>
<dbReference type="Gene3D" id="3.30.70.360">
    <property type="match status" value="1"/>
</dbReference>